<evidence type="ECO:0000313" key="1">
    <source>
        <dbReference type="EMBL" id="CAH3159141.1"/>
    </source>
</evidence>
<comment type="caution">
    <text evidence="1">The sequence shown here is derived from an EMBL/GenBank/DDBJ whole genome shotgun (WGS) entry which is preliminary data.</text>
</comment>
<reference evidence="1 2" key="1">
    <citation type="submission" date="2022-05" db="EMBL/GenBank/DDBJ databases">
        <authorList>
            <consortium name="Genoscope - CEA"/>
            <person name="William W."/>
        </authorList>
    </citation>
    <scope>NUCLEOTIDE SEQUENCE [LARGE SCALE GENOMIC DNA]</scope>
</reference>
<name>A0ABN8QAY1_9CNID</name>
<organism evidence="1 2">
    <name type="scientific">Porites lobata</name>
    <dbReference type="NCBI Taxonomy" id="104759"/>
    <lineage>
        <taxon>Eukaryota</taxon>
        <taxon>Metazoa</taxon>
        <taxon>Cnidaria</taxon>
        <taxon>Anthozoa</taxon>
        <taxon>Hexacorallia</taxon>
        <taxon>Scleractinia</taxon>
        <taxon>Fungiina</taxon>
        <taxon>Poritidae</taxon>
        <taxon>Porites</taxon>
    </lineage>
</organism>
<dbReference type="Proteomes" id="UP001159405">
    <property type="component" value="Unassembled WGS sequence"/>
</dbReference>
<keyword evidence="2" id="KW-1185">Reference proteome</keyword>
<gene>
    <name evidence="1" type="ORF">PLOB_00003481</name>
</gene>
<dbReference type="EMBL" id="CALNXK010000113">
    <property type="protein sequence ID" value="CAH3159141.1"/>
    <property type="molecule type" value="Genomic_DNA"/>
</dbReference>
<protein>
    <submittedName>
        <fullName evidence="1">Uncharacterized protein</fullName>
    </submittedName>
</protein>
<evidence type="ECO:0000313" key="2">
    <source>
        <dbReference type="Proteomes" id="UP001159405"/>
    </source>
</evidence>
<proteinExistence type="predicted"/>
<accession>A0ABN8QAY1</accession>
<sequence>MSIQELAEVIGPLVSSFPGVLYGPLFYRQSEHDKTMALRQNKGNYQACIKLSQESVAELQWWCNNIETAEYPICTPKAKIGITPYTDASSKEDSNGEDRGHNDCSFMANSAMVLTAVTPDRGCSQDTFTTDHAQNAWERTRTTPTNQDDGSDGMQIIRESLAAQLISQKAKDIIGVCAGAILSPVIPQFLVMNRIPIKLRYSSYLGTCCTLPWNKKFKSEITTHVKEIKGGVCDVVVMKVNKKYTKKY</sequence>